<feature type="domain" description="C2H2-type" evidence="10">
    <location>
        <begin position="393"/>
        <end position="420"/>
    </location>
</feature>
<proteinExistence type="predicted"/>
<feature type="compositionally biased region" description="Low complexity" evidence="9">
    <location>
        <begin position="737"/>
        <end position="749"/>
    </location>
</feature>
<feature type="domain" description="C2H2-type" evidence="10">
    <location>
        <begin position="690"/>
        <end position="712"/>
    </location>
</feature>
<keyword evidence="5" id="KW-0862">Zinc</keyword>
<dbReference type="FunFam" id="3.30.160.60:FF:000446">
    <property type="entry name" value="Zinc finger protein"/>
    <property type="match status" value="1"/>
</dbReference>
<organism evidence="12">
    <name type="scientific">Darwinula stevensoni</name>
    <dbReference type="NCBI Taxonomy" id="69355"/>
    <lineage>
        <taxon>Eukaryota</taxon>
        <taxon>Metazoa</taxon>
        <taxon>Ecdysozoa</taxon>
        <taxon>Arthropoda</taxon>
        <taxon>Crustacea</taxon>
        <taxon>Oligostraca</taxon>
        <taxon>Ostracoda</taxon>
        <taxon>Podocopa</taxon>
        <taxon>Podocopida</taxon>
        <taxon>Darwinulocopina</taxon>
        <taxon>Darwinuloidea</taxon>
        <taxon>Darwinulidae</taxon>
        <taxon>Darwinula</taxon>
    </lineage>
</organism>
<feature type="compositionally biased region" description="Basic and acidic residues" evidence="9">
    <location>
        <begin position="12"/>
        <end position="24"/>
    </location>
</feature>
<evidence type="ECO:0000256" key="7">
    <source>
        <dbReference type="ARBA" id="ARBA00023242"/>
    </source>
</evidence>
<dbReference type="Gene3D" id="2.170.270.10">
    <property type="entry name" value="SET domain"/>
    <property type="match status" value="1"/>
</dbReference>
<feature type="domain" description="C2H2-type" evidence="10">
    <location>
        <begin position="595"/>
        <end position="623"/>
    </location>
</feature>
<keyword evidence="13" id="KW-1185">Reference proteome</keyword>
<dbReference type="InterPro" id="IPR013087">
    <property type="entry name" value="Znf_C2H2_type"/>
</dbReference>
<evidence type="ECO:0000259" key="10">
    <source>
        <dbReference type="PROSITE" id="PS50157"/>
    </source>
</evidence>
<accession>A0A7R8WYG5</accession>
<sequence>MSRSPQPSNSSGDHEDYRIGERVDSPTLTSYASQCTSTTPCSFAPNREISSSSDSAASARVENSLPMRSAYVSSSNIIHTVDSNEEVVNSASVHSTSGHESLMTSGDSCEIVQIQESVEDLTNHHSVTEWGEGITDLRKEIRIREERENRKHLSEARSISRHFRSRMSLETQEYPSHSTNNHPAHQTMDDEAKDIKKESFFEISSDLLYLERVGEEDEVAVFAKKDIDKRIRFGPLEAGDESALSSARPDLILTVELDGASFIPVDTGRNEATRWMGLVRPAKAHSEQNLMVYQQGNNLYYITTRLIPEGRELKVGYSIPYAHRRSLHLLKPCGEEGMRPPRLLPKKDKVVHSSSNVSKSSVIKVEVETVRQSPEAAFQGKCASTGAGNHIGDRCKTCYKRFPTPERLQHHLIIHESDLPKPYKCGICHKRFLNLSALNVHSKMHFERFFQCPMCDTTLGHLTALKNHVKEHRHEDNLFHCPFCPRTYEAYQLIRKHIRGRHSGKCYVCPLCEKKFLGSDKLKNHMLRHSDLREFLCSLCGKQFKRKDKLMDHLKSAHDKKKEEMKESLQLRQLLTKKKQPLPKVGDPGYSEFIYKCEECRMGFKRRGMLVNHMNSRHPEKELDSIPELSAPILRTTRDYFCPHCDKVYKSSSKRKAHIMKKHPGHSVDVEAIDGKSMSEPAGNVALLPAKCEFCPRQYATKAKLLQHQRKHHPSLLNHNTQSSKEELTSSKYEMETSTTTVSHHLSSTNEPPPPYEGIHQKLETTNNSNDTCTSTISPLPALFISNQAILPGNSEVTLVTSHQGNLNTEQRDVLTQAMTEWNPMLTLDTNHLPEGVLYRVVGVHVEPPQELPVLKLEVLPPSTGPS</sequence>
<name>A0A7R8WYG5_9CRUS</name>
<dbReference type="InterPro" id="IPR046341">
    <property type="entry name" value="SET_dom_sf"/>
</dbReference>
<feature type="region of interest" description="Disordered" evidence="9">
    <location>
        <begin position="708"/>
        <end position="753"/>
    </location>
</feature>
<feature type="domain" description="C2H2-type" evidence="10">
    <location>
        <begin position="507"/>
        <end position="534"/>
    </location>
</feature>
<feature type="domain" description="C2H2-type" evidence="10">
    <location>
        <begin position="535"/>
        <end position="563"/>
    </location>
</feature>
<dbReference type="GO" id="GO:0006357">
    <property type="term" value="P:regulation of transcription by RNA polymerase II"/>
    <property type="evidence" value="ECO:0007669"/>
    <property type="project" value="TreeGrafter"/>
</dbReference>
<feature type="domain" description="SET" evidence="11">
    <location>
        <begin position="199"/>
        <end position="318"/>
    </location>
</feature>
<protein>
    <recommendedName>
        <fullName evidence="14">PR domain zinc finger protein 10</fullName>
    </recommendedName>
</protein>
<keyword evidence="6" id="KW-0238">DNA-binding</keyword>
<dbReference type="AlphaFoldDB" id="A0A7R8WYG5"/>
<dbReference type="GO" id="GO:0005634">
    <property type="term" value="C:nucleus"/>
    <property type="evidence" value="ECO:0007669"/>
    <property type="project" value="UniProtKB-SubCell"/>
</dbReference>
<gene>
    <name evidence="12" type="ORF">DSTB1V02_LOCUS564</name>
</gene>
<dbReference type="Gene3D" id="3.30.160.60">
    <property type="entry name" value="Classic Zinc Finger"/>
    <property type="match status" value="4"/>
</dbReference>
<evidence type="ECO:0000256" key="4">
    <source>
        <dbReference type="ARBA" id="ARBA00022771"/>
    </source>
</evidence>
<evidence type="ECO:0000256" key="5">
    <source>
        <dbReference type="ARBA" id="ARBA00022833"/>
    </source>
</evidence>
<feature type="domain" description="C2H2-type" evidence="10">
    <location>
        <begin position="423"/>
        <end position="445"/>
    </location>
</feature>
<dbReference type="SUPFAM" id="SSF57667">
    <property type="entry name" value="beta-beta-alpha zinc fingers"/>
    <property type="match status" value="3"/>
</dbReference>
<dbReference type="PROSITE" id="PS00028">
    <property type="entry name" value="ZINC_FINGER_C2H2_1"/>
    <property type="match status" value="8"/>
</dbReference>
<dbReference type="GO" id="GO:0003700">
    <property type="term" value="F:DNA-binding transcription factor activity"/>
    <property type="evidence" value="ECO:0007669"/>
    <property type="project" value="TreeGrafter"/>
</dbReference>
<dbReference type="PANTHER" id="PTHR24404:SF114">
    <property type="entry name" value="KLUMPFUSS, ISOFORM B-RELATED"/>
    <property type="match status" value="1"/>
</dbReference>
<dbReference type="GO" id="GO:0008270">
    <property type="term" value="F:zinc ion binding"/>
    <property type="evidence" value="ECO:0007669"/>
    <property type="project" value="UniProtKB-KW"/>
</dbReference>
<evidence type="ECO:0000313" key="12">
    <source>
        <dbReference type="EMBL" id="CAD7240543.1"/>
    </source>
</evidence>
<evidence type="ECO:0000256" key="8">
    <source>
        <dbReference type="PROSITE-ProRule" id="PRU00042"/>
    </source>
</evidence>
<keyword evidence="2" id="KW-0479">Metal-binding</keyword>
<dbReference type="Pfam" id="PF21549">
    <property type="entry name" value="PRDM2_PR"/>
    <property type="match status" value="1"/>
</dbReference>
<evidence type="ECO:0000256" key="2">
    <source>
        <dbReference type="ARBA" id="ARBA00022723"/>
    </source>
</evidence>
<keyword evidence="4 8" id="KW-0863">Zinc-finger</keyword>
<keyword evidence="7" id="KW-0539">Nucleus</keyword>
<feature type="compositionally biased region" description="Polar residues" evidence="9">
    <location>
        <begin position="1"/>
        <end position="11"/>
    </location>
</feature>
<dbReference type="EMBL" id="CAJPEV010000040">
    <property type="protein sequence ID" value="CAG0879387.1"/>
    <property type="molecule type" value="Genomic_DNA"/>
</dbReference>
<feature type="region of interest" description="Disordered" evidence="9">
    <location>
        <begin position="1"/>
        <end position="29"/>
    </location>
</feature>
<dbReference type="OrthoDB" id="3535323at2759"/>
<dbReference type="Proteomes" id="UP000677054">
    <property type="component" value="Unassembled WGS sequence"/>
</dbReference>
<dbReference type="Pfam" id="PF00096">
    <property type="entry name" value="zf-C2H2"/>
    <property type="match status" value="3"/>
</dbReference>
<evidence type="ECO:0000313" key="13">
    <source>
        <dbReference type="Proteomes" id="UP000677054"/>
    </source>
</evidence>
<evidence type="ECO:0000256" key="6">
    <source>
        <dbReference type="ARBA" id="ARBA00023125"/>
    </source>
</evidence>
<dbReference type="PROSITE" id="PS50280">
    <property type="entry name" value="SET"/>
    <property type="match status" value="1"/>
</dbReference>
<evidence type="ECO:0008006" key="14">
    <source>
        <dbReference type="Google" id="ProtNLM"/>
    </source>
</evidence>
<dbReference type="PROSITE" id="PS50157">
    <property type="entry name" value="ZINC_FINGER_C2H2_2"/>
    <property type="match status" value="9"/>
</dbReference>
<dbReference type="InterPro" id="IPR036236">
    <property type="entry name" value="Znf_C2H2_sf"/>
</dbReference>
<feature type="domain" description="C2H2-type" evidence="10">
    <location>
        <begin position="640"/>
        <end position="668"/>
    </location>
</feature>
<dbReference type="GO" id="GO:0008757">
    <property type="term" value="F:S-adenosylmethionine-dependent methyltransferase activity"/>
    <property type="evidence" value="ECO:0007669"/>
    <property type="project" value="UniProtKB-ARBA"/>
</dbReference>
<evidence type="ECO:0000256" key="9">
    <source>
        <dbReference type="SAM" id="MobiDB-lite"/>
    </source>
</evidence>
<reference evidence="12" key="1">
    <citation type="submission" date="2020-11" db="EMBL/GenBank/DDBJ databases">
        <authorList>
            <person name="Tran Van P."/>
        </authorList>
    </citation>
    <scope>NUCLEOTIDE SEQUENCE</scope>
</reference>
<dbReference type="Pfam" id="PF13894">
    <property type="entry name" value="zf-C2H2_4"/>
    <property type="match status" value="1"/>
</dbReference>
<keyword evidence="3" id="KW-0677">Repeat</keyword>
<evidence type="ECO:0000256" key="3">
    <source>
        <dbReference type="ARBA" id="ARBA00022737"/>
    </source>
</evidence>
<dbReference type="InterPro" id="IPR001214">
    <property type="entry name" value="SET_dom"/>
</dbReference>
<feature type="domain" description="C2H2-type" evidence="10">
    <location>
        <begin position="450"/>
        <end position="477"/>
    </location>
</feature>
<feature type="domain" description="C2H2-type" evidence="10">
    <location>
        <begin position="479"/>
        <end position="505"/>
    </location>
</feature>
<dbReference type="GO" id="GO:0008170">
    <property type="term" value="F:N-methyltransferase activity"/>
    <property type="evidence" value="ECO:0007669"/>
    <property type="project" value="UniProtKB-ARBA"/>
</dbReference>
<comment type="subcellular location">
    <subcellularLocation>
        <location evidence="1">Nucleus</location>
    </subcellularLocation>
</comment>
<evidence type="ECO:0000259" key="11">
    <source>
        <dbReference type="PROSITE" id="PS50280"/>
    </source>
</evidence>
<dbReference type="GO" id="GO:0000978">
    <property type="term" value="F:RNA polymerase II cis-regulatory region sequence-specific DNA binding"/>
    <property type="evidence" value="ECO:0007669"/>
    <property type="project" value="TreeGrafter"/>
</dbReference>
<dbReference type="EMBL" id="LR899557">
    <property type="protein sequence ID" value="CAD7240543.1"/>
    <property type="molecule type" value="Genomic_DNA"/>
</dbReference>
<evidence type="ECO:0000256" key="1">
    <source>
        <dbReference type="ARBA" id="ARBA00004123"/>
    </source>
</evidence>
<feature type="compositionally biased region" description="Basic and acidic residues" evidence="9">
    <location>
        <begin position="724"/>
        <end position="735"/>
    </location>
</feature>
<dbReference type="PANTHER" id="PTHR24404">
    <property type="entry name" value="ZINC FINGER PROTEIN"/>
    <property type="match status" value="1"/>
</dbReference>
<dbReference type="GO" id="GO:0008276">
    <property type="term" value="F:protein methyltransferase activity"/>
    <property type="evidence" value="ECO:0007669"/>
    <property type="project" value="UniProtKB-ARBA"/>
</dbReference>
<dbReference type="SMART" id="SM00355">
    <property type="entry name" value="ZnF_C2H2"/>
    <property type="match status" value="9"/>
</dbReference>
<dbReference type="InterPro" id="IPR050589">
    <property type="entry name" value="Ikaros_C2H2-ZF"/>
</dbReference>